<dbReference type="SUPFAM" id="SSF158446">
    <property type="entry name" value="IVS-encoded protein-like"/>
    <property type="match status" value="1"/>
</dbReference>
<name>A0ABN1K3U6_9FLAO</name>
<dbReference type="NCBIfam" id="TIGR02436">
    <property type="entry name" value="four helix bundle protein"/>
    <property type="match status" value="1"/>
</dbReference>
<sequence length="137" mass="15760">MATITTFEDLKVWQASRSLNKRMFEILSKRQDQNRGFLINHLFKTSGSIMDNIAEGFERDGNKEFKNFLSYSKGSAGELISQLYRALDIEIINQNEFNELKEKTNTIANQLGALMNYLKTSPYKGKKFTEPPSKYSS</sequence>
<dbReference type="InterPro" id="IPR036583">
    <property type="entry name" value="23S_rRNA_IVS_sf"/>
</dbReference>
<dbReference type="EMBL" id="BAAAGG010000005">
    <property type="protein sequence ID" value="GAA0754013.1"/>
    <property type="molecule type" value="Genomic_DNA"/>
</dbReference>
<comment type="caution">
    <text evidence="1">The sequence shown here is derived from an EMBL/GenBank/DDBJ whole genome shotgun (WGS) entry which is preliminary data.</text>
</comment>
<organism evidence="1 2">
    <name type="scientific">Psychroflexus lacisalsi</name>
    <dbReference type="NCBI Taxonomy" id="503928"/>
    <lineage>
        <taxon>Bacteria</taxon>
        <taxon>Pseudomonadati</taxon>
        <taxon>Bacteroidota</taxon>
        <taxon>Flavobacteriia</taxon>
        <taxon>Flavobacteriales</taxon>
        <taxon>Flavobacteriaceae</taxon>
        <taxon>Psychroflexus</taxon>
    </lineage>
</organism>
<gene>
    <name evidence="1" type="ORF">GCM10009433_07040</name>
</gene>
<dbReference type="PANTHER" id="PTHR38471">
    <property type="entry name" value="FOUR HELIX BUNDLE PROTEIN"/>
    <property type="match status" value="1"/>
</dbReference>
<dbReference type="RefSeq" id="WP_003441626.1">
    <property type="nucleotide sequence ID" value="NZ_BAAAGG010000005.1"/>
</dbReference>
<keyword evidence="2" id="KW-1185">Reference proteome</keyword>
<dbReference type="Proteomes" id="UP001500185">
    <property type="component" value="Unassembled WGS sequence"/>
</dbReference>
<evidence type="ECO:0000313" key="2">
    <source>
        <dbReference type="Proteomes" id="UP001500185"/>
    </source>
</evidence>
<accession>A0ABN1K3U6</accession>
<dbReference type="PANTHER" id="PTHR38471:SF2">
    <property type="entry name" value="FOUR HELIX BUNDLE PROTEIN"/>
    <property type="match status" value="1"/>
</dbReference>
<reference evidence="1 2" key="1">
    <citation type="journal article" date="2019" name="Int. J. Syst. Evol. Microbiol.">
        <title>The Global Catalogue of Microorganisms (GCM) 10K type strain sequencing project: providing services to taxonomists for standard genome sequencing and annotation.</title>
        <authorList>
            <consortium name="The Broad Institute Genomics Platform"/>
            <consortium name="The Broad Institute Genome Sequencing Center for Infectious Disease"/>
            <person name="Wu L."/>
            <person name="Ma J."/>
        </authorList>
    </citation>
    <scope>NUCLEOTIDE SEQUENCE [LARGE SCALE GENOMIC DNA]</scope>
    <source>
        <strain evidence="1 2">JCM 16231</strain>
    </source>
</reference>
<evidence type="ECO:0000313" key="1">
    <source>
        <dbReference type="EMBL" id="GAA0754013.1"/>
    </source>
</evidence>
<dbReference type="Gene3D" id="1.20.1440.60">
    <property type="entry name" value="23S rRNA-intervening sequence"/>
    <property type="match status" value="1"/>
</dbReference>
<dbReference type="InterPro" id="IPR012657">
    <property type="entry name" value="23S_rRNA-intervening_sequence"/>
</dbReference>
<proteinExistence type="predicted"/>
<protein>
    <submittedName>
        <fullName evidence="1">Four helix bundle protein</fullName>
    </submittedName>
</protein>
<dbReference type="Pfam" id="PF05635">
    <property type="entry name" value="23S_rRNA_IVP"/>
    <property type="match status" value="1"/>
</dbReference>